<evidence type="ECO:0000256" key="1">
    <source>
        <dbReference type="ARBA" id="ARBA00006601"/>
    </source>
</evidence>
<dbReference type="GO" id="GO:0016628">
    <property type="term" value="F:oxidoreductase activity, acting on the CH-CH group of donors, NAD or NADP as acceptor"/>
    <property type="evidence" value="ECO:0007669"/>
    <property type="project" value="InterPro"/>
</dbReference>
<evidence type="ECO:0000256" key="3">
    <source>
        <dbReference type="ARBA" id="ARBA00023027"/>
    </source>
</evidence>
<dbReference type="InterPro" id="IPR001732">
    <property type="entry name" value="UDP-Glc/GDP-Man_DH_N"/>
</dbReference>
<keyword evidence="2" id="KW-0560">Oxidoreductase</keyword>
<dbReference type="NCBIfam" id="TIGR03026">
    <property type="entry name" value="NDP-sugDHase"/>
    <property type="match status" value="1"/>
</dbReference>
<dbReference type="Gene3D" id="3.40.50.720">
    <property type="entry name" value="NAD(P)-binding Rossmann-like Domain"/>
    <property type="match status" value="2"/>
</dbReference>
<dbReference type="InterPro" id="IPR036220">
    <property type="entry name" value="UDP-Glc/GDP-Man_DH_C_sf"/>
</dbReference>
<dbReference type="InterPro" id="IPR014026">
    <property type="entry name" value="UDP-Glc/GDP-Man_DH_dimer"/>
</dbReference>
<evidence type="ECO:0000313" key="6">
    <source>
        <dbReference type="EMBL" id="QNT70420.1"/>
    </source>
</evidence>
<dbReference type="Pfam" id="PF00984">
    <property type="entry name" value="UDPG_MGDP_dh"/>
    <property type="match status" value="1"/>
</dbReference>
<sequence>MSAASLHRRRIAVIGLGYVGLPVAVAFARTGVPVIGYDIDHRRIEALRRGHDRTGELSAAELAAAPVCYTADPASLAQADFHIVAAPTPVTGAHPPDLGPLSAATATLGRHLARGSIVVYESTVYPGTTEDICGPILAQESGLVLGRDFALAYSPERINPGDRTHRFETITKVVAASDPATLDVVAAVYGSVVTAGIHRATSIRTAEAAKVMENTQRDLNIALMNELAMIAARLDLDTADVLAAAATKWNFLPFAPGLVGGHCVGVDPYYLTYAAQRAGYHPEVILAGRRINDGMGAWIAGETVKRLMAGGGPSPFRVVVLGLTFKEDVRDVRNSRVADLVREARAFGCKVEVHDPLADAEAAQREHGIDLIAIDDVTPGDAVVLAVPHAIFRDAGWPLVQSLLVGGRGIVTDVRGCLDRGTRPEGIQLWRP</sequence>
<comment type="similarity">
    <text evidence="1 4">Belongs to the UDP-glucose/GDP-mannose dehydrogenase family.</text>
</comment>
<dbReference type="SUPFAM" id="SSF48179">
    <property type="entry name" value="6-phosphogluconate dehydrogenase C-terminal domain-like"/>
    <property type="match status" value="1"/>
</dbReference>
<dbReference type="PANTHER" id="PTHR43491:SF2">
    <property type="entry name" value="UDP-N-ACETYL-D-MANNOSAMINE DEHYDROGENASE"/>
    <property type="match status" value="1"/>
</dbReference>
<evidence type="ECO:0000256" key="2">
    <source>
        <dbReference type="ARBA" id="ARBA00023002"/>
    </source>
</evidence>
<dbReference type="InterPro" id="IPR008927">
    <property type="entry name" value="6-PGluconate_DH-like_C_sf"/>
</dbReference>
<dbReference type="Pfam" id="PF03721">
    <property type="entry name" value="UDPG_MGDP_dh_N"/>
    <property type="match status" value="1"/>
</dbReference>
<dbReference type="Pfam" id="PF03720">
    <property type="entry name" value="UDPG_MGDP_dh_C"/>
    <property type="match status" value="1"/>
</dbReference>
<feature type="domain" description="UDP-glucose/GDP-mannose dehydrogenase C-terminal" evidence="5">
    <location>
        <begin position="319"/>
        <end position="420"/>
    </location>
</feature>
<name>A0A7H1N3Y4_9PROT</name>
<evidence type="ECO:0000313" key="7">
    <source>
        <dbReference type="Proteomes" id="UP000516369"/>
    </source>
</evidence>
<protein>
    <submittedName>
        <fullName evidence="6">Nucleotide sugar dehydrogenase</fullName>
    </submittedName>
</protein>
<reference evidence="6 7" key="1">
    <citation type="submission" date="2020-05" db="EMBL/GenBank/DDBJ databases">
        <title>Complete closed genome sequence of Defluviicoccus vanus.</title>
        <authorList>
            <person name="Bessarab I."/>
            <person name="Arumugam K."/>
            <person name="Maszenan A.M."/>
            <person name="Seviour R.J."/>
            <person name="Williams R.B."/>
        </authorList>
    </citation>
    <scope>NUCLEOTIDE SEQUENCE [LARGE SCALE GENOMIC DNA]</scope>
    <source>
        <strain evidence="6 7">Ben 114</strain>
    </source>
</reference>
<organism evidence="6 7">
    <name type="scientific">Defluviicoccus vanus</name>
    <dbReference type="NCBI Taxonomy" id="111831"/>
    <lineage>
        <taxon>Bacteria</taxon>
        <taxon>Pseudomonadati</taxon>
        <taxon>Pseudomonadota</taxon>
        <taxon>Alphaproteobacteria</taxon>
        <taxon>Rhodospirillales</taxon>
        <taxon>Rhodospirillaceae</taxon>
        <taxon>Defluviicoccus</taxon>
    </lineage>
</organism>
<evidence type="ECO:0000256" key="4">
    <source>
        <dbReference type="PIRNR" id="PIRNR000124"/>
    </source>
</evidence>
<dbReference type="PIRSF" id="PIRSF500136">
    <property type="entry name" value="UDP_ManNAc_DH"/>
    <property type="match status" value="1"/>
</dbReference>
<dbReference type="InterPro" id="IPR014027">
    <property type="entry name" value="UDP-Glc/GDP-Man_DH_C"/>
</dbReference>
<gene>
    <name evidence="6" type="ORF">HQ394_15160</name>
</gene>
<accession>A0A7H1N3Y4</accession>
<dbReference type="InterPro" id="IPR017476">
    <property type="entry name" value="UDP-Glc/GDP-Man"/>
</dbReference>
<dbReference type="EMBL" id="CP053923">
    <property type="protein sequence ID" value="QNT70420.1"/>
    <property type="molecule type" value="Genomic_DNA"/>
</dbReference>
<dbReference type="GO" id="GO:0051287">
    <property type="term" value="F:NAD binding"/>
    <property type="evidence" value="ECO:0007669"/>
    <property type="project" value="InterPro"/>
</dbReference>
<dbReference type="GO" id="GO:0016616">
    <property type="term" value="F:oxidoreductase activity, acting on the CH-OH group of donors, NAD or NADP as acceptor"/>
    <property type="evidence" value="ECO:0007669"/>
    <property type="project" value="InterPro"/>
</dbReference>
<dbReference type="SUPFAM" id="SSF52413">
    <property type="entry name" value="UDP-glucose/GDP-mannose dehydrogenase C-terminal domain"/>
    <property type="match status" value="1"/>
</dbReference>
<keyword evidence="7" id="KW-1185">Reference proteome</keyword>
<dbReference type="InterPro" id="IPR036291">
    <property type="entry name" value="NAD(P)-bd_dom_sf"/>
</dbReference>
<keyword evidence="3" id="KW-0520">NAD</keyword>
<dbReference type="InterPro" id="IPR028359">
    <property type="entry name" value="UDP_ManNAc/GlcNAc_DH"/>
</dbReference>
<dbReference type="GO" id="GO:0000271">
    <property type="term" value="P:polysaccharide biosynthetic process"/>
    <property type="evidence" value="ECO:0007669"/>
    <property type="project" value="InterPro"/>
</dbReference>
<evidence type="ECO:0000259" key="5">
    <source>
        <dbReference type="SMART" id="SM00984"/>
    </source>
</evidence>
<dbReference type="KEGG" id="dvn:HQ394_15160"/>
<proteinExistence type="inferred from homology"/>
<dbReference type="AlphaFoldDB" id="A0A7H1N3Y4"/>
<dbReference type="SMART" id="SM00984">
    <property type="entry name" value="UDPG_MGDP_dh_C"/>
    <property type="match status" value="1"/>
</dbReference>
<dbReference type="SUPFAM" id="SSF51735">
    <property type="entry name" value="NAD(P)-binding Rossmann-fold domains"/>
    <property type="match status" value="1"/>
</dbReference>
<dbReference type="PIRSF" id="PIRSF000124">
    <property type="entry name" value="UDPglc_GDPman_dh"/>
    <property type="match status" value="1"/>
</dbReference>
<dbReference type="PANTHER" id="PTHR43491">
    <property type="entry name" value="UDP-N-ACETYL-D-MANNOSAMINE DEHYDROGENASE"/>
    <property type="match status" value="1"/>
</dbReference>
<dbReference type="RefSeq" id="WP_190260898.1">
    <property type="nucleotide sequence ID" value="NZ_CP053923.1"/>
</dbReference>
<dbReference type="Proteomes" id="UP000516369">
    <property type="component" value="Chromosome"/>
</dbReference>